<dbReference type="InterPro" id="IPR039391">
    <property type="entry name" value="Phytocyanin-like"/>
</dbReference>
<reference evidence="6" key="1">
    <citation type="submission" date="2024-07" db="EMBL/GenBank/DDBJ databases">
        <title>Two chromosome-level genome assemblies of Korean endemic species Abeliophyllum distichum and Forsythia ovata (Oleaceae).</title>
        <authorList>
            <person name="Jang H."/>
        </authorList>
    </citation>
    <scope>NUCLEOTIDE SEQUENCE [LARGE SCALE GENOMIC DNA]</scope>
</reference>
<feature type="domain" description="Phytocyanin" evidence="4">
    <location>
        <begin position="25"/>
        <end position="126"/>
    </location>
</feature>
<evidence type="ECO:0000256" key="2">
    <source>
        <dbReference type="ARBA" id="ARBA00023180"/>
    </source>
</evidence>
<dbReference type="Gene3D" id="2.60.40.420">
    <property type="entry name" value="Cupredoxins - blue copper proteins"/>
    <property type="match status" value="1"/>
</dbReference>
<accession>A0ABD1UM45</accession>
<sequence>MAMHNVILPLLVVAVVTLLGSSFGLQYIVGDSIWSIPPTNHFYTNWSSSYTFRTGDTLYFDFDSPFYNLIEVSRGELESCTANQPYKAFMEGPATLPLMQKGVFYFICNVSNYCALGLKVSVTVEQNSPNLAPNSQV</sequence>
<evidence type="ECO:0000259" key="4">
    <source>
        <dbReference type="PROSITE" id="PS51485"/>
    </source>
</evidence>
<protein>
    <submittedName>
        <fullName evidence="5">Blue copper protein</fullName>
    </submittedName>
</protein>
<evidence type="ECO:0000256" key="1">
    <source>
        <dbReference type="ARBA" id="ARBA00023157"/>
    </source>
</evidence>
<keyword evidence="6" id="KW-1185">Reference proteome</keyword>
<dbReference type="InterPro" id="IPR003245">
    <property type="entry name" value="Phytocyanin_dom"/>
</dbReference>
<feature type="chain" id="PRO_5044852272" evidence="3">
    <location>
        <begin position="25"/>
        <end position="137"/>
    </location>
</feature>
<dbReference type="FunFam" id="2.60.40.420:FF:000034">
    <property type="entry name" value="Cupredoxin superfamily protein"/>
    <property type="match status" value="1"/>
</dbReference>
<keyword evidence="2" id="KW-0325">Glycoprotein</keyword>
<keyword evidence="1" id="KW-1015">Disulfide bond</keyword>
<dbReference type="PANTHER" id="PTHR33021:SF288">
    <property type="entry name" value="OS03G0648500 PROTEIN"/>
    <property type="match status" value="1"/>
</dbReference>
<evidence type="ECO:0000256" key="3">
    <source>
        <dbReference type="SAM" id="SignalP"/>
    </source>
</evidence>
<keyword evidence="3" id="KW-0732">Signal</keyword>
<feature type="signal peptide" evidence="3">
    <location>
        <begin position="1"/>
        <end position="24"/>
    </location>
</feature>
<organism evidence="5 6">
    <name type="scientific">Abeliophyllum distichum</name>
    <dbReference type="NCBI Taxonomy" id="126358"/>
    <lineage>
        <taxon>Eukaryota</taxon>
        <taxon>Viridiplantae</taxon>
        <taxon>Streptophyta</taxon>
        <taxon>Embryophyta</taxon>
        <taxon>Tracheophyta</taxon>
        <taxon>Spermatophyta</taxon>
        <taxon>Magnoliopsida</taxon>
        <taxon>eudicotyledons</taxon>
        <taxon>Gunneridae</taxon>
        <taxon>Pentapetalae</taxon>
        <taxon>asterids</taxon>
        <taxon>lamiids</taxon>
        <taxon>Lamiales</taxon>
        <taxon>Oleaceae</taxon>
        <taxon>Forsythieae</taxon>
        <taxon>Abeliophyllum</taxon>
    </lineage>
</organism>
<name>A0ABD1UM45_9LAMI</name>
<evidence type="ECO:0000313" key="6">
    <source>
        <dbReference type="Proteomes" id="UP001604336"/>
    </source>
</evidence>
<dbReference type="Pfam" id="PF02298">
    <property type="entry name" value="Cu_bind_like"/>
    <property type="match status" value="1"/>
</dbReference>
<proteinExistence type="predicted"/>
<dbReference type="AlphaFoldDB" id="A0ABD1UM45"/>
<dbReference type="PROSITE" id="PS51485">
    <property type="entry name" value="PHYTOCYANIN"/>
    <property type="match status" value="1"/>
</dbReference>
<gene>
    <name evidence="5" type="ORF">Adt_11114</name>
</gene>
<dbReference type="Proteomes" id="UP001604336">
    <property type="component" value="Unassembled WGS sequence"/>
</dbReference>
<dbReference type="PANTHER" id="PTHR33021">
    <property type="entry name" value="BLUE COPPER PROTEIN"/>
    <property type="match status" value="1"/>
</dbReference>
<dbReference type="SUPFAM" id="SSF49503">
    <property type="entry name" value="Cupredoxins"/>
    <property type="match status" value="1"/>
</dbReference>
<comment type="caution">
    <text evidence="5">The sequence shown here is derived from an EMBL/GenBank/DDBJ whole genome shotgun (WGS) entry which is preliminary data.</text>
</comment>
<evidence type="ECO:0000313" key="5">
    <source>
        <dbReference type="EMBL" id="KAL2526060.1"/>
    </source>
</evidence>
<dbReference type="EMBL" id="JBFOLK010000003">
    <property type="protein sequence ID" value="KAL2526060.1"/>
    <property type="molecule type" value="Genomic_DNA"/>
</dbReference>
<dbReference type="InterPro" id="IPR008972">
    <property type="entry name" value="Cupredoxin"/>
</dbReference>